<dbReference type="Gene3D" id="3.90.1720.10">
    <property type="entry name" value="endopeptidase domain like (from Nostoc punctiforme)"/>
    <property type="match status" value="1"/>
</dbReference>
<name>A0ABT8CTG4_9FLAO</name>
<dbReference type="PROSITE" id="PS51257">
    <property type="entry name" value="PROKAR_LIPOPROTEIN"/>
    <property type="match status" value="1"/>
</dbReference>
<evidence type="ECO:0000313" key="8">
    <source>
        <dbReference type="EMBL" id="MDN3706913.1"/>
    </source>
</evidence>
<dbReference type="InterPro" id="IPR000064">
    <property type="entry name" value="NLP_P60_dom"/>
</dbReference>
<dbReference type="EMBL" id="JAUFQU010000001">
    <property type="protein sequence ID" value="MDN3706913.1"/>
    <property type="molecule type" value="Genomic_DNA"/>
</dbReference>
<dbReference type="InterPro" id="IPR052062">
    <property type="entry name" value="Murein_DD/LD_carboxypeptidase"/>
</dbReference>
<keyword evidence="6" id="KW-1133">Transmembrane helix</keyword>
<keyword evidence="5" id="KW-0788">Thiol protease</keyword>
<keyword evidence="6" id="KW-0812">Transmembrane</keyword>
<accession>A0ABT8CTG4</accession>
<dbReference type="Proteomes" id="UP001242368">
    <property type="component" value="Unassembled WGS sequence"/>
</dbReference>
<dbReference type="PANTHER" id="PTHR47360:SF1">
    <property type="entry name" value="ENDOPEPTIDASE NLPC-RELATED"/>
    <property type="match status" value="1"/>
</dbReference>
<reference evidence="9" key="1">
    <citation type="journal article" date="2019" name="Int. J. Syst. Evol. Microbiol.">
        <title>The Global Catalogue of Microorganisms (GCM) 10K type strain sequencing project: providing services to taxonomists for standard genome sequencing and annotation.</title>
        <authorList>
            <consortium name="The Broad Institute Genomics Platform"/>
            <consortium name="The Broad Institute Genome Sequencing Center for Infectious Disease"/>
            <person name="Wu L."/>
            <person name="Ma J."/>
        </authorList>
    </citation>
    <scope>NUCLEOTIDE SEQUENCE [LARGE SCALE GENOMIC DNA]</scope>
    <source>
        <strain evidence="9">CECT 7184</strain>
    </source>
</reference>
<organism evidence="8 9">
    <name type="scientific">Paenimyroides ceti</name>
    <dbReference type="NCBI Taxonomy" id="395087"/>
    <lineage>
        <taxon>Bacteria</taxon>
        <taxon>Pseudomonadati</taxon>
        <taxon>Bacteroidota</taxon>
        <taxon>Flavobacteriia</taxon>
        <taxon>Flavobacteriales</taxon>
        <taxon>Flavobacteriaceae</taxon>
        <taxon>Paenimyroides</taxon>
    </lineage>
</organism>
<evidence type="ECO:0000259" key="7">
    <source>
        <dbReference type="PROSITE" id="PS51935"/>
    </source>
</evidence>
<proteinExistence type="inferred from homology"/>
<evidence type="ECO:0000256" key="1">
    <source>
        <dbReference type="ARBA" id="ARBA00007074"/>
    </source>
</evidence>
<keyword evidence="4" id="KW-0378">Hydrolase</keyword>
<dbReference type="InterPro" id="IPR038765">
    <property type="entry name" value="Papain-like_cys_pep_sf"/>
</dbReference>
<feature type="transmembrane region" description="Helical" evidence="6">
    <location>
        <begin position="6"/>
        <end position="29"/>
    </location>
</feature>
<gene>
    <name evidence="8" type="ORF">QW060_07175</name>
</gene>
<keyword evidence="2" id="KW-0645">Protease</keyword>
<dbReference type="Pfam" id="PF00877">
    <property type="entry name" value="NLPC_P60"/>
    <property type="match status" value="1"/>
</dbReference>
<evidence type="ECO:0000256" key="5">
    <source>
        <dbReference type="ARBA" id="ARBA00022807"/>
    </source>
</evidence>
<keyword evidence="6" id="KW-0472">Membrane</keyword>
<sequence length="203" mass="23439">MLFRFFLFLIMRIQHFIYYTLLCFVLVGCGASKNNKKRWNQKTTSSTSYSDASGARGTFLKKRNNSLDDYADVLGVSKSSLKNKELYYFIDEWLGAPHKMGGLTKSGIDCSAFIAEVYKNIYNIQLPRTSRDMAEHIKKKYTKDLKEGDLVFFSFGKRSIDHVGIYLHNNKFLHVSTKKGVIISDITDPWYGKYLERCGSFKK</sequence>
<comment type="caution">
    <text evidence="8">The sequence shown here is derived from an EMBL/GenBank/DDBJ whole genome shotgun (WGS) entry which is preliminary data.</text>
</comment>
<dbReference type="PROSITE" id="PS51935">
    <property type="entry name" value="NLPC_P60"/>
    <property type="match status" value="1"/>
</dbReference>
<evidence type="ECO:0000256" key="6">
    <source>
        <dbReference type="SAM" id="Phobius"/>
    </source>
</evidence>
<evidence type="ECO:0000256" key="3">
    <source>
        <dbReference type="ARBA" id="ARBA00022729"/>
    </source>
</evidence>
<comment type="similarity">
    <text evidence="1">Belongs to the peptidase C40 family.</text>
</comment>
<dbReference type="RefSeq" id="WP_290362964.1">
    <property type="nucleotide sequence ID" value="NZ_JAUFQU010000001.1"/>
</dbReference>
<dbReference type="PANTHER" id="PTHR47360">
    <property type="entry name" value="MUREIN DD-ENDOPEPTIDASE MEPS/MUREIN LD-CARBOXYPEPTIDASE"/>
    <property type="match status" value="1"/>
</dbReference>
<feature type="domain" description="NlpC/P60" evidence="7">
    <location>
        <begin position="80"/>
        <end position="202"/>
    </location>
</feature>
<evidence type="ECO:0000256" key="4">
    <source>
        <dbReference type="ARBA" id="ARBA00022801"/>
    </source>
</evidence>
<keyword evidence="3" id="KW-0732">Signal</keyword>
<evidence type="ECO:0000313" key="9">
    <source>
        <dbReference type="Proteomes" id="UP001242368"/>
    </source>
</evidence>
<keyword evidence="9" id="KW-1185">Reference proteome</keyword>
<evidence type="ECO:0000256" key="2">
    <source>
        <dbReference type="ARBA" id="ARBA00022670"/>
    </source>
</evidence>
<dbReference type="SUPFAM" id="SSF54001">
    <property type="entry name" value="Cysteine proteinases"/>
    <property type="match status" value="1"/>
</dbReference>
<protein>
    <submittedName>
        <fullName evidence="8">C40 family peptidase</fullName>
    </submittedName>
</protein>